<proteinExistence type="predicted"/>
<evidence type="ECO:0000313" key="2">
    <source>
        <dbReference type="Proteomes" id="UP000236454"/>
    </source>
</evidence>
<evidence type="ECO:0000313" key="1">
    <source>
        <dbReference type="EMBL" id="SFT47216.1"/>
    </source>
</evidence>
<name>A0A1I6Y9Q5_9FLAO</name>
<dbReference type="STRING" id="477690.SAMN05216474_0748"/>
<dbReference type="EMBL" id="FPAS01000001">
    <property type="protein sequence ID" value="SFT47216.1"/>
    <property type="molecule type" value="Genomic_DNA"/>
</dbReference>
<gene>
    <name evidence="1" type="ORF">SAMN05216474_0748</name>
</gene>
<dbReference type="Proteomes" id="UP000236454">
    <property type="component" value="Unassembled WGS sequence"/>
</dbReference>
<keyword evidence="2" id="KW-1185">Reference proteome</keyword>
<organism evidence="1 2">
    <name type="scientific">Lishizhenia tianjinensis</name>
    <dbReference type="NCBI Taxonomy" id="477690"/>
    <lineage>
        <taxon>Bacteria</taxon>
        <taxon>Pseudomonadati</taxon>
        <taxon>Bacteroidota</taxon>
        <taxon>Flavobacteriia</taxon>
        <taxon>Flavobacteriales</taxon>
        <taxon>Crocinitomicaceae</taxon>
        <taxon>Lishizhenia</taxon>
    </lineage>
</organism>
<protein>
    <recommendedName>
        <fullName evidence="3">Outer membrane protein beta-barrel domain-containing protein</fullName>
    </recommendedName>
</protein>
<reference evidence="1 2" key="1">
    <citation type="submission" date="2016-10" db="EMBL/GenBank/DDBJ databases">
        <authorList>
            <person name="de Groot N.N."/>
        </authorList>
    </citation>
    <scope>NUCLEOTIDE SEQUENCE [LARGE SCALE GENOMIC DNA]</scope>
    <source>
        <strain evidence="1 2">CGMCC 1.7005</strain>
    </source>
</reference>
<accession>A0A1I6Y9Q5</accession>
<dbReference type="AlphaFoldDB" id="A0A1I6Y9Q5"/>
<sequence>MAPTTYGQYPLIKKRRTSISRINVHELYPFGTITFKGKTQTGTQKNYVVEGYMGGVGYSYVSAQKFKKIGFGFAIEPQYNNILSDALYGTPVRLQDVKLPLMFKISNENDAEFGIYPFFNSFSLGAYTSRNLAITPEQAMNTWDYGLSAALEFGLFYLDLKFNYFYSLKPLKDTNADGYTRQQVFAFGLMLPLRLNKK</sequence>
<evidence type="ECO:0008006" key="3">
    <source>
        <dbReference type="Google" id="ProtNLM"/>
    </source>
</evidence>